<evidence type="ECO:0000313" key="1">
    <source>
        <dbReference type="EMBL" id="USQ97326.1"/>
    </source>
</evidence>
<dbReference type="Gene3D" id="3.90.1150.30">
    <property type="match status" value="1"/>
</dbReference>
<reference evidence="1 2" key="1">
    <citation type="submission" date="2022-04" db="EMBL/GenBank/DDBJ databases">
        <title>Genome sequence of soybean root-associated Caulobacter segnis RL271.</title>
        <authorList>
            <person name="Longley R."/>
            <person name="Bonito G."/>
            <person name="Trigodet F."/>
            <person name="Crosson S."/>
            <person name="Fiebig A."/>
        </authorList>
    </citation>
    <scope>NUCLEOTIDE SEQUENCE [LARGE SCALE GENOMIC DNA]</scope>
    <source>
        <strain evidence="1 2">RL271</strain>
    </source>
</reference>
<protein>
    <submittedName>
        <fullName evidence="1">MmcQ/YjbR family DNA-binding protein</fullName>
    </submittedName>
</protein>
<dbReference type="EMBL" id="CP096040">
    <property type="protein sequence ID" value="USQ97326.1"/>
    <property type="molecule type" value="Genomic_DNA"/>
</dbReference>
<dbReference type="Pfam" id="PF04237">
    <property type="entry name" value="YjbR"/>
    <property type="match status" value="1"/>
</dbReference>
<dbReference type="PANTHER" id="PTHR35145:SF1">
    <property type="entry name" value="CYTOPLASMIC PROTEIN"/>
    <property type="match status" value="1"/>
</dbReference>
<dbReference type="GO" id="GO:0003677">
    <property type="term" value="F:DNA binding"/>
    <property type="evidence" value="ECO:0007669"/>
    <property type="project" value="UniProtKB-KW"/>
</dbReference>
<dbReference type="InterPro" id="IPR058532">
    <property type="entry name" value="YjbR/MT2646/Rv2570-like"/>
</dbReference>
<dbReference type="InterPro" id="IPR007351">
    <property type="entry name" value="YjbR"/>
</dbReference>
<dbReference type="SUPFAM" id="SSF142906">
    <property type="entry name" value="YjbR-like"/>
    <property type="match status" value="1"/>
</dbReference>
<proteinExistence type="predicted"/>
<keyword evidence="2" id="KW-1185">Reference proteome</keyword>
<organism evidence="1 2">
    <name type="scientific">Caulobacter segnis</name>
    <dbReference type="NCBI Taxonomy" id="88688"/>
    <lineage>
        <taxon>Bacteria</taxon>
        <taxon>Pseudomonadati</taxon>
        <taxon>Pseudomonadota</taxon>
        <taxon>Alphaproteobacteria</taxon>
        <taxon>Caulobacterales</taxon>
        <taxon>Caulobacteraceae</taxon>
        <taxon>Caulobacter</taxon>
    </lineage>
</organism>
<evidence type="ECO:0000313" key="2">
    <source>
        <dbReference type="Proteomes" id="UP001057520"/>
    </source>
</evidence>
<accession>A0ABY4ZZH6</accession>
<sequence length="116" mass="12357">MTPKAFDAACLALPGATLSVQWGDDHVFKVGGKMFAVRGTGVTQGGGISFKASDVAFEVLTETGRANPAPYLVRAKWVHFAELSELDADEVTDWVKTAHGLIAAKLTRKVRAELGL</sequence>
<dbReference type="Proteomes" id="UP001057520">
    <property type="component" value="Chromosome"/>
</dbReference>
<dbReference type="PANTHER" id="PTHR35145">
    <property type="entry name" value="CYTOPLASMIC PROTEIN-RELATED"/>
    <property type="match status" value="1"/>
</dbReference>
<dbReference type="InterPro" id="IPR038056">
    <property type="entry name" value="YjbR-like_sf"/>
</dbReference>
<keyword evidence="1" id="KW-0238">DNA-binding</keyword>
<gene>
    <name evidence="1" type="ORF">MZV50_07235</name>
</gene>
<name>A0ABY4ZZH6_9CAUL</name>